<evidence type="ECO:0000313" key="7">
    <source>
        <dbReference type="EMBL" id="AJB41595.1"/>
    </source>
</evidence>
<keyword evidence="5" id="KW-1133">Transmembrane helix</keyword>
<feature type="transmembrane region" description="Helical" evidence="5">
    <location>
        <begin position="108"/>
        <end position="134"/>
    </location>
</feature>
<dbReference type="STRING" id="697581.TCARB_0535"/>
<keyword evidence="5" id="KW-0472">Membrane</keyword>
<gene>
    <name evidence="7" type="ORF">TCARB_0535</name>
</gene>
<dbReference type="SUPFAM" id="SSF90209">
    <property type="entry name" value="Ran binding protein zinc finger-like"/>
    <property type="match status" value="1"/>
</dbReference>
<sequence length="394" mass="44423">MREVKLYLSKDFLPWAMHSSFVLALLKMKPQKRPRLSICYVNVASPRQYQTYASILREEGLESIEEAVSRGIRSLPSVSIDDLTVIEGRYLFVRGAEKVLRLYPFLDVFSFILTVGILVSAIFSALLFSLYFLGQAIQVFYGYIIFILTSIMLALLFTNIYTLIQKVLLKLITSGSSFASKELSINIDVATTPLCKEALAVEPLAFGFIPENVESIDKVRVEILIKRHDWLRCVVDSLKNSIEKLEKERSKYEKLLRELGYTIETASSLKSSTEKRATARGAWLCPSCGALNHSNTYKCRVCGSPRLLQVAREELSPIQRRILSLIASHGGEVAHLVLVSELKEEKQQIVEALKSLYSRKLLSPVLLTFEGKPSIGYKLSEDARKLLESISSQK</sequence>
<evidence type="ECO:0000256" key="2">
    <source>
        <dbReference type="ARBA" id="ARBA00022771"/>
    </source>
</evidence>
<accession>A0A3G1A680</accession>
<evidence type="ECO:0000256" key="1">
    <source>
        <dbReference type="ARBA" id="ARBA00022723"/>
    </source>
</evidence>
<feature type="transmembrane region" description="Helical" evidence="5">
    <location>
        <begin position="140"/>
        <end position="164"/>
    </location>
</feature>
<feature type="domain" description="RanBP2-type" evidence="6">
    <location>
        <begin position="279"/>
        <end position="308"/>
    </location>
</feature>
<dbReference type="GO" id="GO:0008270">
    <property type="term" value="F:zinc ion binding"/>
    <property type="evidence" value="ECO:0007669"/>
    <property type="project" value="UniProtKB-KW"/>
</dbReference>
<evidence type="ECO:0000313" key="8">
    <source>
        <dbReference type="Proteomes" id="UP000266720"/>
    </source>
</evidence>
<name>A0A3G1A680_9CREN</name>
<dbReference type="PROSITE" id="PS50199">
    <property type="entry name" value="ZF_RANBP2_2"/>
    <property type="match status" value="1"/>
</dbReference>
<dbReference type="Proteomes" id="UP000266720">
    <property type="component" value="Chromosome"/>
</dbReference>
<evidence type="ECO:0000259" key="6">
    <source>
        <dbReference type="PROSITE" id="PS50199"/>
    </source>
</evidence>
<organism evidence="7 8">
    <name type="scientific">Thermofilum adornatum 1505</name>
    <dbReference type="NCBI Taxonomy" id="697581"/>
    <lineage>
        <taxon>Archaea</taxon>
        <taxon>Thermoproteota</taxon>
        <taxon>Thermoprotei</taxon>
        <taxon>Thermofilales</taxon>
        <taxon>Thermofilaceae</taxon>
        <taxon>Thermofilum</taxon>
    </lineage>
</organism>
<dbReference type="InterPro" id="IPR001876">
    <property type="entry name" value="Znf_RanBP2"/>
</dbReference>
<keyword evidence="5" id="KW-0812">Transmembrane</keyword>
<protein>
    <recommendedName>
        <fullName evidence="6">RanBP2-type domain-containing protein</fullName>
    </recommendedName>
</protein>
<reference evidence="8" key="1">
    <citation type="book" date="2010" name="EXTREMOPHILES" publisher="0:0-0">
        <title>Complete genome sequences of ten hyperthermophilic archaea reveal their metabolic capabilities and possible ecological roles.</title>
        <editorList>
            <person name="?"/>
        </editorList>
        <authorList>
            <person name="Ravin N.V."/>
            <person name="Mardanov A.V."/>
            <person name="Bonch-Osmolovskaya E.A."/>
            <person name="Skryabin K.G."/>
        </authorList>
    </citation>
    <scope>NUCLEOTIDE SEQUENCE [LARGE SCALE GENOMIC DNA]</scope>
    <source>
        <strain evidence="8">1505</strain>
    </source>
</reference>
<keyword evidence="3" id="KW-0862">Zinc</keyword>
<dbReference type="PROSITE" id="PS01358">
    <property type="entry name" value="ZF_RANBP2_1"/>
    <property type="match status" value="1"/>
</dbReference>
<proteinExistence type="predicted"/>
<dbReference type="InterPro" id="IPR036443">
    <property type="entry name" value="Znf_RanBP2_sf"/>
</dbReference>
<feature type="coiled-coil region" evidence="4">
    <location>
        <begin position="228"/>
        <end position="262"/>
    </location>
</feature>
<evidence type="ECO:0000256" key="4">
    <source>
        <dbReference type="SAM" id="Coils"/>
    </source>
</evidence>
<dbReference type="EMBL" id="CP007493">
    <property type="protein sequence ID" value="AJB41595.1"/>
    <property type="molecule type" value="Genomic_DNA"/>
</dbReference>
<dbReference type="SMART" id="SM00547">
    <property type="entry name" value="ZnF_RBZ"/>
    <property type="match status" value="1"/>
</dbReference>
<dbReference type="KEGG" id="tcb:TCARB_0535"/>
<keyword evidence="1" id="KW-0479">Metal-binding</keyword>
<dbReference type="Gene3D" id="4.10.1060.10">
    <property type="entry name" value="Zinc finger, RanBP2-type"/>
    <property type="match status" value="1"/>
</dbReference>
<dbReference type="AlphaFoldDB" id="A0A3G1A680"/>
<evidence type="ECO:0000256" key="3">
    <source>
        <dbReference type="ARBA" id="ARBA00022833"/>
    </source>
</evidence>
<evidence type="ECO:0000256" key="5">
    <source>
        <dbReference type="SAM" id="Phobius"/>
    </source>
</evidence>
<keyword evidence="2" id="KW-0863">Zinc-finger</keyword>
<keyword evidence="4" id="KW-0175">Coiled coil</keyword>